<accession>F7XMH9</accession>
<evidence type="ECO:0000313" key="7">
    <source>
        <dbReference type="Proteomes" id="UP000006622"/>
    </source>
</evidence>
<evidence type="ECO:0000259" key="5">
    <source>
        <dbReference type="PROSITE" id="PS51371"/>
    </source>
</evidence>
<feature type="domain" description="CBS" evidence="5">
    <location>
        <begin position="134"/>
        <end position="191"/>
    </location>
</feature>
<evidence type="ECO:0000256" key="1">
    <source>
        <dbReference type="ARBA" id="ARBA00022605"/>
    </source>
</evidence>
<feature type="domain" description="CBS" evidence="5">
    <location>
        <begin position="68"/>
        <end position="127"/>
    </location>
</feature>
<dbReference type="SUPFAM" id="SSF54631">
    <property type="entry name" value="CBS-domain pair"/>
    <property type="match status" value="2"/>
</dbReference>
<dbReference type="AlphaFoldDB" id="F7XMH9"/>
<sequence>MKVEDIMSKDPLFVKDHEYVTHARQIMRDYFLRGLPVVDDSNRVMGIITDQDILNIRTNKSNVTVGGYVRETPTITPDMDLLKAAELLIESKENRAPVVKSTTDYTLTGVISDVDILQNIPESRIPSVDVSSIMTTRVATVHPDETVAKIWSNMIDWDYTGVPVVNDKEEIMGIVTRRDIIKSGHARIGASDIDGKGAKNSPRVEKIMSTPLYTIPPDAKIEEAIGKLSRYNIGRICVSNGKKLVGIVDRHDLLKACLNR</sequence>
<evidence type="ECO:0000256" key="2">
    <source>
        <dbReference type="ARBA" id="ARBA00023122"/>
    </source>
</evidence>
<dbReference type="InterPro" id="IPR000644">
    <property type="entry name" value="CBS_dom"/>
</dbReference>
<evidence type="ECO:0000313" key="6">
    <source>
        <dbReference type="EMBL" id="AEH59902.1"/>
    </source>
</evidence>
<dbReference type="PANTHER" id="PTHR43080">
    <property type="entry name" value="CBS DOMAIN-CONTAINING PROTEIN CBSX3, MITOCHONDRIAL"/>
    <property type="match status" value="1"/>
</dbReference>
<dbReference type="PROSITE" id="PS51371">
    <property type="entry name" value="CBS"/>
    <property type="match status" value="4"/>
</dbReference>
<dbReference type="Pfam" id="PF00571">
    <property type="entry name" value="CBS"/>
    <property type="match status" value="4"/>
</dbReference>
<dbReference type="Proteomes" id="UP000006622">
    <property type="component" value="Chromosome"/>
</dbReference>
<dbReference type="STRING" id="679901.Mzhil_0021"/>
<dbReference type="KEGG" id="mzh:Mzhil_0021"/>
<dbReference type="InterPro" id="IPR051257">
    <property type="entry name" value="Diverse_CBS-Domain"/>
</dbReference>
<evidence type="ECO:0000256" key="4">
    <source>
        <dbReference type="PROSITE-ProRule" id="PRU00703"/>
    </source>
</evidence>
<dbReference type="GO" id="GO:0009086">
    <property type="term" value="P:methionine biosynthetic process"/>
    <property type="evidence" value="ECO:0007669"/>
    <property type="project" value="UniProtKB-KW"/>
</dbReference>
<dbReference type="SMART" id="SM00116">
    <property type="entry name" value="CBS"/>
    <property type="match status" value="4"/>
</dbReference>
<dbReference type="PANTHER" id="PTHR43080:SF2">
    <property type="entry name" value="CBS DOMAIN-CONTAINING PROTEIN"/>
    <property type="match status" value="1"/>
</dbReference>
<feature type="domain" description="CBS" evidence="5">
    <location>
        <begin position="7"/>
        <end position="65"/>
    </location>
</feature>
<dbReference type="Gene3D" id="3.10.580.10">
    <property type="entry name" value="CBS-domain"/>
    <property type="match status" value="2"/>
</dbReference>
<dbReference type="RefSeq" id="WP_013897341.1">
    <property type="nucleotide sequence ID" value="NC_015676.1"/>
</dbReference>
<keyword evidence="7" id="KW-1185">Reference proteome</keyword>
<reference evidence="6" key="1">
    <citation type="submission" date="2010-07" db="EMBL/GenBank/DDBJ databases">
        <title>The complete genome of Methanosalsum zhilinae DSM 4017.</title>
        <authorList>
            <consortium name="US DOE Joint Genome Institute (JGI-PGF)"/>
            <person name="Lucas S."/>
            <person name="Copeland A."/>
            <person name="Lapidus A."/>
            <person name="Glavina del Rio T."/>
            <person name="Dalin E."/>
            <person name="Tice H."/>
            <person name="Bruce D."/>
            <person name="Goodwin L."/>
            <person name="Pitluck S."/>
            <person name="Kyrpides N."/>
            <person name="Mavromatis K."/>
            <person name="Ovchinnikova G."/>
            <person name="Daligault H."/>
            <person name="Detter J.C."/>
            <person name="Han C."/>
            <person name="Tapia R."/>
            <person name="Larimer F."/>
            <person name="Land M."/>
            <person name="Hauser L."/>
            <person name="Markowitz V."/>
            <person name="Cheng J.-F."/>
            <person name="Hugenholtz P."/>
            <person name="Woyke T."/>
            <person name="Wu D."/>
            <person name="Spring S."/>
            <person name="Schueler E."/>
            <person name="Brambilla E."/>
            <person name="Klenk H.-P."/>
            <person name="Eisen J.A."/>
        </authorList>
    </citation>
    <scope>NUCLEOTIDE SEQUENCE</scope>
    <source>
        <strain evidence="6">DSM 4017</strain>
    </source>
</reference>
<dbReference type="EMBL" id="CP002101">
    <property type="protein sequence ID" value="AEH59902.1"/>
    <property type="molecule type" value="Genomic_DNA"/>
</dbReference>
<organism evidence="6 7">
    <name type="scientific">Methanosalsum zhilinae (strain DSM 4017 / NBRC 107636 / OCM 62 / WeN5)</name>
    <name type="common">Methanohalophilus zhilinae</name>
    <dbReference type="NCBI Taxonomy" id="679901"/>
    <lineage>
        <taxon>Archaea</taxon>
        <taxon>Methanobacteriati</taxon>
        <taxon>Methanobacteriota</taxon>
        <taxon>Stenosarchaea group</taxon>
        <taxon>Methanomicrobia</taxon>
        <taxon>Methanosarcinales</taxon>
        <taxon>Methanosarcinaceae</taxon>
        <taxon>Methanosalsum</taxon>
    </lineage>
</organism>
<keyword evidence="2 4" id="KW-0129">CBS domain</keyword>
<evidence type="ECO:0000256" key="3">
    <source>
        <dbReference type="ARBA" id="ARBA00023167"/>
    </source>
</evidence>
<protein>
    <submittedName>
        <fullName evidence="6">CBS domain containing membrane protein</fullName>
    </submittedName>
</protein>
<name>F7XMH9_METZD</name>
<keyword evidence="3" id="KW-0486">Methionine biosynthesis</keyword>
<dbReference type="GeneID" id="10821609"/>
<proteinExistence type="predicted"/>
<feature type="domain" description="CBS" evidence="5">
    <location>
        <begin position="208"/>
        <end position="260"/>
    </location>
</feature>
<keyword evidence="1" id="KW-0028">Amino-acid biosynthesis</keyword>
<dbReference type="CDD" id="cd02205">
    <property type="entry name" value="CBS_pair_SF"/>
    <property type="match status" value="2"/>
</dbReference>
<dbReference type="OrthoDB" id="8919at2157"/>
<gene>
    <name evidence="6" type="ordered locus">Mzhil_0021</name>
</gene>
<dbReference type="InterPro" id="IPR046342">
    <property type="entry name" value="CBS_dom_sf"/>
</dbReference>
<dbReference type="HOGENOM" id="CLU_076812_4_0_2"/>